<keyword evidence="8 9" id="KW-0378">Hydrolase</keyword>
<dbReference type="Pfam" id="PF26356">
    <property type="entry name" value="Pelota_N"/>
    <property type="match status" value="1"/>
</dbReference>
<dbReference type="GO" id="GO:0070481">
    <property type="term" value="P:nuclear-transcribed mRNA catabolic process, non-stop decay"/>
    <property type="evidence" value="ECO:0007669"/>
    <property type="project" value="InterPro"/>
</dbReference>
<dbReference type="NCBIfam" id="TIGR00111">
    <property type="entry name" value="pelota"/>
    <property type="match status" value="1"/>
</dbReference>
<dbReference type="GO" id="GO:0004519">
    <property type="term" value="F:endonuclease activity"/>
    <property type="evidence" value="ECO:0007669"/>
    <property type="project" value="UniProtKB-UniRule"/>
</dbReference>
<dbReference type="GO" id="GO:0046872">
    <property type="term" value="F:metal ion binding"/>
    <property type="evidence" value="ECO:0007669"/>
    <property type="project" value="UniProtKB-UniRule"/>
</dbReference>
<keyword evidence="6 9" id="KW-0479">Metal-binding</keyword>
<comment type="similarity">
    <text evidence="3 9">Belongs to the eukaryotic release factor 1 family. Pelota subfamily.</text>
</comment>
<protein>
    <recommendedName>
        <fullName evidence="9">Protein pelota homolog</fullName>
        <ecNumber evidence="9">3.1.-.-</ecNumber>
    </recommendedName>
</protein>
<dbReference type="SUPFAM" id="SSF159065">
    <property type="entry name" value="Dom34/Pelota N-terminal domain-like"/>
    <property type="match status" value="1"/>
</dbReference>
<dbReference type="GO" id="GO:0032790">
    <property type="term" value="P:ribosome disassembly"/>
    <property type="evidence" value="ECO:0007669"/>
    <property type="project" value="TreeGrafter"/>
</dbReference>
<dbReference type="AlphaFoldDB" id="A0A7C2UQ83"/>
<dbReference type="InterPro" id="IPR004405">
    <property type="entry name" value="TF_pelota"/>
</dbReference>
<dbReference type="InterPro" id="IPR029064">
    <property type="entry name" value="Ribosomal_eL30-like_sf"/>
</dbReference>
<dbReference type="Gene3D" id="3.30.420.60">
    <property type="entry name" value="eRF1 domain 2"/>
    <property type="match status" value="1"/>
</dbReference>
<dbReference type="Pfam" id="PF03464">
    <property type="entry name" value="eRF1_2"/>
    <property type="match status" value="1"/>
</dbReference>
<name>A0A7C2UQ83_9CREN</name>
<dbReference type="SUPFAM" id="SSF55315">
    <property type="entry name" value="L30e-like"/>
    <property type="match status" value="1"/>
</dbReference>
<dbReference type="InterPro" id="IPR038069">
    <property type="entry name" value="Pelota/DOM34_N"/>
</dbReference>
<comment type="domain">
    <text evidence="9">The N-terminal domain has the RNA-binding Sm fold. It harbors the endoribonuclease activity.</text>
</comment>
<dbReference type="Proteomes" id="UP000885664">
    <property type="component" value="Unassembled WGS sequence"/>
</dbReference>
<comment type="caution">
    <text evidence="11">The sequence shown here is derived from an EMBL/GenBank/DDBJ whole genome shotgun (WGS) entry which is preliminary data.</text>
</comment>
<evidence type="ECO:0000256" key="2">
    <source>
        <dbReference type="ARBA" id="ARBA00004496"/>
    </source>
</evidence>
<dbReference type="Gene3D" id="3.30.1330.30">
    <property type="match status" value="1"/>
</dbReference>
<evidence type="ECO:0000259" key="10">
    <source>
        <dbReference type="SMART" id="SM01194"/>
    </source>
</evidence>
<dbReference type="Pfam" id="PF03465">
    <property type="entry name" value="eRF1_3"/>
    <property type="match status" value="1"/>
</dbReference>
<accession>A0A7C2UQ83</accession>
<keyword evidence="7 9" id="KW-0255">Endonuclease</keyword>
<evidence type="ECO:0000256" key="8">
    <source>
        <dbReference type="ARBA" id="ARBA00022801"/>
    </source>
</evidence>
<evidence type="ECO:0000256" key="3">
    <source>
        <dbReference type="ARBA" id="ARBA00009504"/>
    </source>
</evidence>
<reference evidence="11" key="1">
    <citation type="journal article" date="2020" name="mSystems">
        <title>Genome- and Community-Level Interaction Insights into Carbon Utilization and Element Cycling Functions of Hydrothermarchaeota in Hydrothermal Sediment.</title>
        <authorList>
            <person name="Zhou Z."/>
            <person name="Liu Y."/>
            <person name="Xu W."/>
            <person name="Pan J."/>
            <person name="Luo Z.H."/>
            <person name="Li M."/>
        </authorList>
    </citation>
    <scope>NUCLEOTIDE SEQUENCE [LARGE SCALE GENOMIC DNA]</scope>
    <source>
        <strain evidence="11">SpSt-1259</strain>
    </source>
</reference>
<comment type="subcellular location">
    <subcellularLocation>
        <location evidence="2 9">Cytoplasm</location>
    </subcellularLocation>
</comment>
<dbReference type="EC" id="3.1.-.-" evidence="9"/>
<keyword evidence="4 9" id="KW-0963">Cytoplasm</keyword>
<comment type="subunit">
    <text evidence="9">Monomer.</text>
</comment>
<dbReference type="InterPro" id="IPR058547">
    <property type="entry name" value="Pelota_N"/>
</dbReference>
<dbReference type="InterPro" id="IPR005142">
    <property type="entry name" value="eRF1_3"/>
</dbReference>
<dbReference type="InterPro" id="IPR005141">
    <property type="entry name" value="eRF1_2"/>
</dbReference>
<gene>
    <name evidence="9" type="primary">pelA</name>
    <name evidence="11" type="ORF">ENO36_00515</name>
</gene>
<dbReference type="InterPro" id="IPR005140">
    <property type="entry name" value="eRF1_Pelota-like_N"/>
</dbReference>
<dbReference type="GO" id="GO:0070651">
    <property type="term" value="P:nonfunctional rRNA decay"/>
    <property type="evidence" value="ECO:0007669"/>
    <property type="project" value="TreeGrafter"/>
</dbReference>
<comment type="function">
    <text evidence="9">May function in recognizing stalled ribosomes, interact with stem-loop structures in stalled mRNA molecules, and effect endonucleolytic cleavage of the mRNA. May play a role in the release non-functional ribosomes and degradation of damaged mRNAs. Has endoribonuclease activity.</text>
</comment>
<evidence type="ECO:0000256" key="4">
    <source>
        <dbReference type="ARBA" id="ARBA00022490"/>
    </source>
</evidence>
<evidence type="ECO:0000256" key="5">
    <source>
        <dbReference type="ARBA" id="ARBA00022722"/>
    </source>
</evidence>
<dbReference type="PANTHER" id="PTHR10853">
    <property type="entry name" value="PELOTA"/>
    <property type="match status" value="1"/>
</dbReference>
<feature type="domain" description="eRF1/Pelota-like N-terminal" evidence="10">
    <location>
        <begin position="1"/>
        <end position="126"/>
    </location>
</feature>
<dbReference type="GO" id="GO:0016787">
    <property type="term" value="F:hydrolase activity"/>
    <property type="evidence" value="ECO:0007669"/>
    <property type="project" value="UniProtKB-KW"/>
</dbReference>
<sequence>MLFEFSDPKKKIIRAKIESSDDLWILYTLLKEGDQVTARTLRDVKQGEGEKGKRVPMILTIELKHMEFQPFTNKLRMRGIVIEGPDTFGLLGSHHTISVGVGDEILIYREEGWSSKDIRRLEESAMKLGSVIIVALDYDEVAIGVYRRQGLKKGQERDLRLPGKGDERREIELNEAIKDIVKNVVALLEKEGDVVGVIVAGPGFLKEKLATELSSILKGVPVVLENASMGGYAGLREVVSRGKPAEVLRSQELAEIDAILERMLKLLSENPGLVAIGIEECEKASIVGSIETSLVLDELLSIQDNNRTKVESILEKINSYGGKIHIVPSSSPAGERLSSLGGIICLLRFPLAQEYSE</sequence>
<dbReference type="Gene3D" id="2.30.30.870">
    <property type="entry name" value="Pelota, domain A"/>
    <property type="match status" value="1"/>
</dbReference>
<evidence type="ECO:0000256" key="9">
    <source>
        <dbReference type="HAMAP-Rule" id="MF_01853"/>
    </source>
</evidence>
<dbReference type="HAMAP" id="MF_01853">
    <property type="entry name" value="PelO"/>
    <property type="match status" value="1"/>
</dbReference>
<proteinExistence type="inferred from homology"/>
<dbReference type="InterPro" id="IPR042226">
    <property type="entry name" value="eFR1_2_sf"/>
</dbReference>
<dbReference type="GO" id="GO:0070966">
    <property type="term" value="P:nuclear-transcribed mRNA catabolic process, no-go decay"/>
    <property type="evidence" value="ECO:0007669"/>
    <property type="project" value="InterPro"/>
</dbReference>
<keyword evidence="5 9" id="KW-0540">Nuclease</keyword>
<dbReference type="GO" id="GO:0005737">
    <property type="term" value="C:cytoplasm"/>
    <property type="evidence" value="ECO:0007669"/>
    <property type="project" value="UniProtKB-SubCell"/>
</dbReference>
<dbReference type="SUPFAM" id="SSF53137">
    <property type="entry name" value="Translational machinery components"/>
    <property type="match status" value="1"/>
</dbReference>
<organism evidence="11">
    <name type="scientific">Fervidicoccus fontis</name>
    <dbReference type="NCBI Taxonomy" id="683846"/>
    <lineage>
        <taxon>Archaea</taxon>
        <taxon>Thermoproteota</taxon>
        <taxon>Thermoprotei</taxon>
        <taxon>Fervidicoccales</taxon>
        <taxon>Fervidicoccaceae</taxon>
        <taxon>Fervidicoccus</taxon>
    </lineage>
</organism>
<evidence type="ECO:0000256" key="6">
    <source>
        <dbReference type="ARBA" id="ARBA00022723"/>
    </source>
</evidence>
<dbReference type="PANTHER" id="PTHR10853:SF0">
    <property type="entry name" value="PROTEIN PELOTA HOMOLOG"/>
    <property type="match status" value="1"/>
</dbReference>
<dbReference type="GO" id="GO:0071025">
    <property type="term" value="P:RNA surveillance"/>
    <property type="evidence" value="ECO:0007669"/>
    <property type="project" value="InterPro"/>
</dbReference>
<evidence type="ECO:0000256" key="7">
    <source>
        <dbReference type="ARBA" id="ARBA00022759"/>
    </source>
</evidence>
<dbReference type="InterPro" id="IPR023521">
    <property type="entry name" value="Pelota_arc"/>
</dbReference>
<evidence type="ECO:0000256" key="1">
    <source>
        <dbReference type="ARBA" id="ARBA00001968"/>
    </source>
</evidence>
<dbReference type="EMBL" id="DSFE01000013">
    <property type="protein sequence ID" value="HEU97325.1"/>
    <property type="molecule type" value="Genomic_DNA"/>
</dbReference>
<comment type="cofactor">
    <cofactor evidence="1 9">
        <name>a divalent metal cation</name>
        <dbReference type="ChEBI" id="CHEBI:60240"/>
    </cofactor>
</comment>
<dbReference type="SMART" id="SM01194">
    <property type="entry name" value="eRF1_1"/>
    <property type="match status" value="1"/>
</dbReference>
<evidence type="ECO:0000313" key="11">
    <source>
        <dbReference type="EMBL" id="HEU97325.1"/>
    </source>
</evidence>